<organism evidence="2 3">
    <name type="scientific">Penicillium canariense</name>
    <dbReference type="NCBI Taxonomy" id="189055"/>
    <lineage>
        <taxon>Eukaryota</taxon>
        <taxon>Fungi</taxon>
        <taxon>Dikarya</taxon>
        <taxon>Ascomycota</taxon>
        <taxon>Pezizomycotina</taxon>
        <taxon>Eurotiomycetes</taxon>
        <taxon>Eurotiomycetidae</taxon>
        <taxon>Eurotiales</taxon>
        <taxon>Aspergillaceae</taxon>
        <taxon>Penicillium</taxon>
    </lineage>
</organism>
<evidence type="ECO:0000313" key="3">
    <source>
        <dbReference type="Proteomes" id="UP001149163"/>
    </source>
</evidence>
<dbReference type="GeneID" id="81430707"/>
<comment type="caution">
    <text evidence="2">The sequence shown here is derived from an EMBL/GenBank/DDBJ whole genome shotgun (WGS) entry which is preliminary data.</text>
</comment>
<dbReference type="EMBL" id="JAPQKN010000007">
    <property type="protein sequence ID" value="KAJ5152929.1"/>
    <property type="molecule type" value="Genomic_DNA"/>
</dbReference>
<keyword evidence="3" id="KW-1185">Reference proteome</keyword>
<reference evidence="2" key="1">
    <citation type="submission" date="2022-11" db="EMBL/GenBank/DDBJ databases">
        <authorList>
            <person name="Petersen C."/>
        </authorList>
    </citation>
    <scope>NUCLEOTIDE SEQUENCE</scope>
    <source>
        <strain evidence="2">IBT 26290</strain>
    </source>
</reference>
<reference evidence="2" key="2">
    <citation type="journal article" date="2023" name="IMA Fungus">
        <title>Comparative genomic study of the Penicillium genus elucidates a diverse pangenome and 15 lateral gene transfer events.</title>
        <authorList>
            <person name="Petersen C."/>
            <person name="Sorensen T."/>
            <person name="Nielsen M.R."/>
            <person name="Sondergaard T.E."/>
            <person name="Sorensen J.L."/>
            <person name="Fitzpatrick D.A."/>
            <person name="Frisvad J.C."/>
            <person name="Nielsen K.L."/>
        </authorList>
    </citation>
    <scope>NUCLEOTIDE SEQUENCE</scope>
    <source>
        <strain evidence="2">IBT 26290</strain>
    </source>
</reference>
<gene>
    <name evidence="2" type="ORF">N7482_009407</name>
</gene>
<dbReference type="AlphaFoldDB" id="A0A9W9HQA3"/>
<sequence>MKLSNGDWAGTGLGRLGIGKIANAGSVDDRVKGETSGERVSQAVHDASHAPHDISYDRLWLGAAAKVRVLKEAKEAWEKAWKGSKVARP</sequence>
<protein>
    <submittedName>
        <fullName evidence="2">Uncharacterized protein</fullName>
    </submittedName>
</protein>
<feature type="compositionally biased region" description="Basic and acidic residues" evidence="1">
    <location>
        <begin position="27"/>
        <end position="37"/>
    </location>
</feature>
<accession>A0A9W9HQA3</accession>
<dbReference type="RefSeq" id="XP_056539237.1">
    <property type="nucleotide sequence ID" value="XM_056691531.1"/>
</dbReference>
<name>A0A9W9HQA3_9EURO</name>
<evidence type="ECO:0000256" key="1">
    <source>
        <dbReference type="SAM" id="MobiDB-lite"/>
    </source>
</evidence>
<proteinExistence type="predicted"/>
<evidence type="ECO:0000313" key="2">
    <source>
        <dbReference type="EMBL" id="KAJ5152929.1"/>
    </source>
</evidence>
<feature type="region of interest" description="Disordered" evidence="1">
    <location>
        <begin position="27"/>
        <end position="47"/>
    </location>
</feature>
<dbReference type="Proteomes" id="UP001149163">
    <property type="component" value="Unassembled WGS sequence"/>
</dbReference>